<dbReference type="GeneID" id="24438863"/>
<evidence type="ECO:0000313" key="2">
    <source>
        <dbReference type="Proteomes" id="UP000009168"/>
    </source>
</evidence>
<protein>
    <submittedName>
        <fullName evidence="1">Cyclic nucleotide-binding domain protein, putative</fullName>
    </submittedName>
</protein>
<name>W7X8A7_TETTS</name>
<dbReference type="AlphaFoldDB" id="W7X8A7"/>
<dbReference type="Proteomes" id="UP000009168">
    <property type="component" value="Unassembled WGS sequence"/>
</dbReference>
<accession>W7X8A7</accession>
<organism evidence="1 2">
    <name type="scientific">Tetrahymena thermophila (strain SB210)</name>
    <dbReference type="NCBI Taxonomy" id="312017"/>
    <lineage>
        <taxon>Eukaryota</taxon>
        <taxon>Sar</taxon>
        <taxon>Alveolata</taxon>
        <taxon>Ciliophora</taxon>
        <taxon>Intramacronucleata</taxon>
        <taxon>Oligohymenophorea</taxon>
        <taxon>Hymenostomatida</taxon>
        <taxon>Tetrahymenina</taxon>
        <taxon>Tetrahymenidae</taxon>
        <taxon>Tetrahymena</taxon>
    </lineage>
</organism>
<keyword evidence="2" id="KW-1185">Reference proteome</keyword>
<dbReference type="KEGG" id="tet:TTHERM_000419758"/>
<reference evidence="2" key="1">
    <citation type="journal article" date="2006" name="PLoS Biol.">
        <title>Macronuclear genome sequence of the ciliate Tetrahymena thermophila, a model eukaryote.</title>
        <authorList>
            <person name="Eisen J.A."/>
            <person name="Coyne R.S."/>
            <person name="Wu M."/>
            <person name="Wu D."/>
            <person name="Thiagarajan M."/>
            <person name="Wortman J.R."/>
            <person name="Badger J.H."/>
            <person name="Ren Q."/>
            <person name="Amedeo P."/>
            <person name="Jones K.M."/>
            <person name="Tallon L.J."/>
            <person name="Delcher A.L."/>
            <person name="Salzberg S.L."/>
            <person name="Silva J.C."/>
            <person name="Haas B.J."/>
            <person name="Majoros W.H."/>
            <person name="Farzad M."/>
            <person name="Carlton J.M."/>
            <person name="Smith R.K. Jr."/>
            <person name="Garg J."/>
            <person name="Pearlman R.E."/>
            <person name="Karrer K.M."/>
            <person name="Sun L."/>
            <person name="Manning G."/>
            <person name="Elde N.C."/>
            <person name="Turkewitz A.P."/>
            <person name="Asai D.J."/>
            <person name="Wilkes D.E."/>
            <person name="Wang Y."/>
            <person name="Cai H."/>
            <person name="Collins K."/>
            <person name="Stewart B.A."/>
            <person name="Lee S.R."/>
            <person name="Wilamowska K."/>
            <person name="Weinberg Z."/>
            <person name="Ruzzo W.L."/>
            <person name="Wloga D."/>
            <person name="Gaertig J."/>
            <person name="Frankel J."/>
            <person name="Tsao C.-C."/>
            <person name="Gorovsky M.A."/>
            <person name="Keeling P.J."/>
            <person name="Waller R.F."/>
            <person name="Patron N.J."/>
            <person name="Cherry J.M."/>
            <person name="Stover N.A."/>
            <person name="Krieger C.J."/>
            <person name="del Toro C."/>
            <person name="Ryder H.F."/>
            <person name="Williamson S.C."/>
            <person name="Barbeau R.A."/>
            <person name="Hamilton E.P."/>
            <person name="Orias E."/>
        </authorList>
    </citation>
    <scope>NUCLEOTIDE SEQUENCE [LARGE SCALE GENOMIC DNA]</scope>
    <source>
        <strain evidence="2">SB210</strain>
    </source>
</reference>
<sequence length="440" mass="52626">MYRLESITSNYYNEQLQLSVKLVEIQIQKLLSQTQISPKFQITNLIQLAQNDFQQFSSRLNKKDELEEIHACITKNFKHKDFETKQNEDLLDRLKLITNFDQYEYLQNDIQENKSAISMRYSPQYKQLQSQLSSFSDSLIPYIKYANDTALFDQLLPSKMFYENNFRVIMNKYFSSGESLVNLQFRQTDERFFKKPPFLQEFQFKNLLSLSVNVDSLDFKNLIIFVQNHPQLQSLDILLNVDQQLIATSNLRSLFSSQILPNIQKLKIDIARLNFSNSVQINDIYGFFQPIQLFLNQKRNSIQNFEIDGLIEFNNSIEEFQSLFFNQQNQIMSHLRKLTFLVADIDFQYNQQKIMLKDLHQNIFSQMPILQQIKLYKSTEYLDIQRFFQMLNQQLKIKTYLIKLLMLIKSRLKFFRKEIIYSIIEDYIRTISNMIKINTF</sequence>
<dbReference type="InParanoid" id="W7X8A7"/>
<evidence type="ECO:0000313" key="1">
    <source>
        <dbReference type="EMBL" id="EWS72638.1"/>
    </source>
</evidence>
<dbReference type="RefSeq" id="XP_012654806.1">
    <property type="nucleotide sequence ID" value="XM_012799352.1"/>
</dbReference>
<proteinExistence type="predicted"/>
<gene>
    <name evidence="1" type="ORF">TTHERM_000419758</name>
</gene>
<dbReference type="EMBL" id="GG662536">
    <property type="protein sequence ID" value="EWS72638.1"/>
    <property type="molecule type" value="Genomic_DNA"/>
</dbReference>